<dbReference type="HOGENOM" id="CLU_1934926_0_0_10"/>
<gene>
    <name evidence="2" type="ORF">BN863_2870</name>
</gene>
<dbReference type="eggNOG" id="ENOG502ZQZ9">
    <property type="taxonomic scope" value="Bacteria"/>
</dbReference>
<feature type="chain" id="PRO_5004590944" evidence="1">
    <location>
        <begin position="23"/>
        <end position="130"/>
    </location>
</feature>
<accession>T2KJ32</accession>
<dbReference type="EMBL" id="HG315671">
    <property type="protein sequence ID" value="CDF77999.1"/>
    <property type="molecule type" value="Genomic_DNA"/>
</dbReference>
<dbReference type="AlphaFoldDB" id="T2KJ32"/>
<dbReference type="PATRIC" id="fig|1347342.6.peg.291"/>
<evidence type="ECO:0000313" key="3">
    <source>
        <dbReference type="Proteomes" id="UP000016160"/>
    </source>
</evidence>
<sequence>MKKPLNYLCFIVFAFVSLTIQAQDIKLPSPDFSTDLVSALKPGKDLGLSSGVSSAVEKENKSFASDIVGIMGGSDDDATKKLKINDRKKQRDGVLGKAFGSDTALQSYRKDVKKQIAPFKRKYKMATLIF</sequence>
<proteinExistence type="predicted"/>
<evidence type="ECO:0000313" key="2">
    <source>
        <dbReference type="EMBL" id="CDF77999.1"/>
    </source>
</evidence>
<name>T2KJ32_FORAG</name>
<keyword evidence="3" id="KW-1185">Reference proteome</keyword>
<dbReference type="OrthoDB" id="1448296at2"/>
<keyword evidence="1" id="KW-0732">Signal</keyword>
<evidence type="ECO:0000256" key="1">
    <source>
        <dbReference type="SAM" id="SignalP"/>
    </source>
</evidence>
<reference evidence="2 3" key="1">
    <citation type="journal article" date="2013" name="Appl. Environ. Microbiol.">
        <title>The genome of the alga-associated marine flavobacterium Formosa agariphila KMM 3901T reveals a broad potential for degradation of algal polysaccharides.</title>
        <authorList>
            <person name="Mann A.J."/>
            <person name="Hahnke R.L."/>
            <person name="Huang S."/>
            <person name="Werner J."/>
            <person name="Xing P."/>
            <person name="Barbeyron T."/>
            <person name="Huettel B."/>
            <person name="Stueber K."/>
            <person name="Reinhardt R."/>
            <person name="Harder J."/>
            <person name="Gloeckner F.O."/>
            <person name="Amann R.I."/>
            <person name="Teeling H."/>
        </authorList>
    </citation>
    <scope>NUCLEOTIDE SEQUENCE [LARGE SCALE GENOMIC DNA]</scope>
    <source>
        <strain evidence="3">DSM 15362 / KCTC 12365 / LMG 23005 / KMM 3901</strain>
    </source>
</reference>
<protein>
    <submittedName>
        <fullName evidence="2">Uncharacterized protein</fullName>
    </submittedName>
</protein>
<dbReference type="STRING" id="1347342.BN863_2870"/>
<dbReference type="RefSeq" id="WP_038526597.1">
    <property type="nucleotide sequence ID" value="NZ_HG315671.1"/>
</dbReference>
<organism evidence="2 3">
    <name type="scientific">Formosa agariphila (strain DSM 15362 / KCTC 12365 / LMG 23005 / KMM 3901 / M-2Alg 35-1)</name>
    <dbReference type="NCBI Taxonomy" id="1347342"/>
    <lineage>
        <taxon>Bacteria</taxon>
        <taxon>Pseudomonadati</taxon>
        <taxon>Bacteroidota</taxon>
        <taxon>Flavobacteriia</taxon>
        <taxon>Flavobacteriales</taxon>
        <taxon>Flavobacteriaceae</taxon>
        <taxon>Formosa</taxon>
    </lineage>
</organism>
<dbReference type="Proteomes" id="UP000016160">
    <property type="component" value="Chromosome"/>
</dbReference>
<feature type="signal peptide" evidence="1">
    <location>
        <begin position="1"/>
        <end position="22"/>
    </location>
</feature>